<evidence type="ECO:0000256" key="2">
    <source>
        <dbReference type="ARBA" id="ARBA00006222"/>
    </source>
</evidence>
<evidence type="ECO:0000313" key="11">
    <source>
        <dbReference type="Proteomes" id="UP000750334"/>
    </source>
</evidence>
<keyword evidence="6" id="KW-0175">Coiled coil</keyword>
<dbReference type="SUPFAM" id="SSF101391">
    <property type="entry name" value="Hsp90 co-chaperone CDC37"/>
    <property type="match status" value="1"/>
</dbReference>
<dbReference type="InterPro" id="IPR013873">
    <property type="entry name" value="Cdc37_C"/>
</dbReference>
<dbReference type="GO" id="GO:0006457">
    <property type="term" value="P:protein folding"/>
    <property type="evidence" value="ECO:0007669"/>
    <property type="project" value="TreeGrafter"/>
</dbReference>
<evidence type="ECO:0000259" key="9">
    <source>
        <dbReference type="SMART" id="SM01071"/>
    </source>
</evidence>
<evidence type="ECO:0000256" key="3">
    <source>
        <dbReference type="ARBA" id="ARBA00022490"/>
    </source>
</evidence>
<sequence length="520" mass="60706">MVVDYSKWDKIELSDDSDVEVHPNVDKKSFIRWKQQSIHEERMKRNQDIKNLETQMDMYVNLNKRVDKLLSAFTEQEGNFGDLAKIPIIEKFLNENFDKTEKSEGDNVDPDIATYNEMVVDLFEQLKRDAIKEKQNPEDPNVIKKLMLQHRGKIDKVTEEAKVKLKELHQEKELHISSDDIHTGFDSGFMNKKIATTDEDTQKINDAMEAVNLKQTTNQKDELPKSLKLNAPLQFIEYTNEEDILKLAPETETFGLKIPYDNYKMSMQFLLSNMQIISGQQKDALMMKSFEYQMPDKNSPMTYQIVHQSEVLSYIREIYDMKKIPFLRVEEMEEVIKMFFNKIIFNPANTKGKDSFLDSVKSKYEHIKTRSEILKKEQIEEVEDGEIEGVETIQLKSLDDSAELEVVLPDFKSTDPEEIKKCEAFKKIPKEMQEALKTQNLDEVNKVFETIQIDEAEQILELFNEADIIGVRAVLENEDDFNNIKQDYQQQQQQLDKGEANVEHIVEEEEEIPDTADIVD</sequence>
<dbReference type="InterPro" id="IPR004918">
    <property type="entry name" value="Cdc37"/>
</dbReference>
<dbReference type="PANTHER" id="PTHR12800:SF4">
    <property type="entry name" value="HSP90 CO-CHAPERONE CDC37"/>
    <property type="match status" value="1"/>
</dbReference>
<evidence type="ECO:0000313" key="10">
    <source>
        <dbReference type="EMBL" id="KAG0664184.1"/>
    </source>
</evidence>
<evidence type="ECO:0000256" key="6">
    <source>
        <dbReference type="SAM" id="Coils"/>
    </source>
</evidence>
<feature type="domain" description="Cdc37 Hsp90 binding" evidence="8">
    <location>
        <begin position="218"/>
        <end position="386"/>
    </location>
</feature>
<proteinExistence type="inferred from homology"/>
<dbReference type="EMBL" id="PUHR01000123">
    <property type="protein sequence ID" value="KAG0664184.1"/>
    <property type="molecule type" value="Genomic_DNA"/>
</dbReference>
<accession>A0A9P7B7G3</accession>
<dbReference type="Proteomes" id="UP000750334">
    <property type="component" value="Unassembled WGS sequence"/>
</dbReference>
<evidence type="ECO:0000256" key="4">
    <source>
        <dbReference type="ARBA" id="ARBA00023186"/>
    </source>
</evidence>
<dbReference type="GO" id="GO:0051082">
    <property type="term" value="F:unfolded protein binding"/>
    <property type="evidence" value="ECO:0007669"/>
    <property type="project" value="TreeGrafter"/>
</dbReference>
<evidence type="ECO:0000259" key="7">
    <source>
        <dbReference type="SMART" id="SM01069"/>
    </source>
</evidence>
<dbReference type="GO" id="GO:0050821">
    <property type="term" value="P:protein stabilization"/>
    <property type="evidence" value="ECO:0007669"/>
    <property type="project" value="TreeGrafter"/>
</dbReference>
<keyword evidence="3" id="KW-0963">Cytoplasm</keyword>
<evidence type="ECO:0000256" key="1">
    <source>
        <dbReference type="ARBA" id="ARBA00004496"/>
    </source>
</evidence>
<dbReference type="InterPro" id="IPR013874">
    <property type="entry name" value="Cdc37_Hsp90-bd"/>
</dbReference>
<evidence type="ECO:0000259" key="8">
    <source>
        <dbReference type="SMART" id="SM01070"/>
    </source>
</evidence>
<gene>
    <name evidence="10" type="primary">CDC37</name>
    <name evidence="10" type="ORF">C6P45_000669</name>
</gene>
<dbReference type="GO" id="GO:0031072">
    <property type="term" value="F:heat shock protein binding"/>
    <property type="evidence" value="ECO:0007669"/>
    <property type="project" value="TreeGrafter"/>
</dbReference>
<feature type="coiled-coil region" evidence="6">
    <location>
        <begin position="481"/>
        <end position="508"/>
    </location>
</feature>
<dbReference type="InterPro" id="IPR013855">
    <property type="entry name" value="Cdc37_N_dom"/>
</dbReference>
<protein>
    <recommendedName>
        <fullName evidence="5">Hsp90 chaperone protein kinase-targeting subunit</fullName>
    </recommendedName>
</protein>
<feature type="domain" description="Cdc37 C-terminal" evidence="7">
    <location>
        <begin position="406"/>
        <end position="513"/>
    </location>
</feature>
<dbReference type="GO" id="GO:0019901">
    <property type="term" value="F:protein kinase binding"/>
    <property type="evidence" value="ECO:0007669"/>
    <property type="project" value="InterPro"/>
</dbReference>
<organism evidence="10 11">
    <name type="scientific">Maudiozyma exigua</name>
    <name type="common">Yeast</name>
    <name type="synonym">Kazachstania exigua</name>
    <dbReference type="NCBI Taxonomy" id="34358"/>
    <lineage>
        <taxon>Eukaryota</taxon>
        <taxon>Fungi</taxon>
        <taxon>Dikarya</taxon>
        <taxon>Ascomycota</taxon>
        <taxon>Saccharomycotina</taxon>
        <taxon>Saccharomycetes</taxon>
        <taxon>Saccharomycetales</taxon>
        <taxon>Saccharomycetaceae</taxon>
        <taxon>Maudiozyma</taxon>
    </lineage>
</organism>
<dbReference type="GO" id="GO:0051087">
    <property type="term" value="F:protein-folding chaperone binding"/>
    <property type="evidence" value="ECO:0007669"/>
    <property type="project" value="TreeGrafter"/>
</dbReference>
<comment type="subcellular location">
    <subcellularLocation>
        <location evidence="1">Cytoplasm</location>
    </subcellularLocation>
</comment>
<dbReference type="SMART" id="SM01071">
    <property type="entry name" value="CDC37_N"/>
    <property type="match status" value="1"/>
</dbReference>
<dbReference type="AlphaFoldDB" id="A0A9P7B7G3"/>
<keyword evidence="11" id="KW-1185">Reference proteome</keyword>
<dbReference type="Gene3D" id="1.20.58.610">
    <property type="entry name" value="Cdc37, Hsp90 binding domain"/>
    <property type="match status" value="1"/>
</dbReference>
<comment type="similarity">
    <text evidence="2">Belongs to the CDC37 family.</text>
</comment>
<dbReference type="Pfam" id="PF08565">
    <property type="entry name" value="CDC37_M"/>
    <property type="match status" value="1"/>
</dbReference>
<dbReference type="Pfam" id="PF03234">
    <property type="entry name" value="CDC37_N"/>
    <property type="match status" value="1"/>
</dbReference>
<dbReference type="OrthoDB" id="440202at2759"/>
<dbReference type="GO" id="GO:0005737">
    <property type="term" value="C:cytoplasm"/>
    <property type="evidence" value="ECO:0007669"/>
    <property type="project" value="UniProtKB-SubCell"/>
</dbReference>
<comment type="caution">
    <text evidence="10">The sequence shown here is derived from an EMBL/GenBank/DDBJ whole genome shotgun (WGS) entry which is preliminary data.</text>
</comment>
<feature type="domain" description="Cdc37 N-terminal" evidence="9">
    <location>
        <begin position="2"/>
        <end position="188"/>
    </location>
</feature>
<dbReference type="SMART" id="SM01070">
    <property type="entry name" value="CDC37_M"/>
    <property type="match status" value="1"/>
</dbReference>
<evidence type="ECO:0000256" key="5">
    <source>
        <dbReference type="ARBA" id="ARBA00031396"/>
    </source>
</evidence>
<keyword evidence="4" id="KW-0143">Chaperone</keyword>
<dbReference type="PANTHER" id="PTHR12800">
    <property type="entry name" value="CDC37-RELATED"/>
    <property type="match status" value="1"/>
</dbReference>
<dbReference type="SMART" id="SM01069">
    <property type="entry name" value="CDC37_C"/>
    <property type="match status" value="1"/>
</dbReference>
<name>A0A9P7B7G3_MAUEX</name>
<reference evidence="10 11" key="1">
    <citation type="submission" date="2020-11" db="EMBL/GenBank/DDBJ databases">
        <title>Kefir isolates.</title>
        <authorList>
            <person name="Marcisauskas S."/>
            <person name="Kim Y."/>
            <person name="Blasche S."/>
        </authorList>
    </citation>
    <scope>NUCLEOTIDE SEQUENCE [LARGE SCALE GENOMIC DNA]</scope>
    <source>
        <strain evidence="10 11">OG2</strain>
    </source>
</reference>
<dbReference type="InterPro" id="IPR038189">
    <property type="entry name" value="Cdc37_Hsp90-bd_sf"/>
</dbReference>
<dbReference type="Pfam" id="PF08564">
    <property type="entry name" value="CDC37_C"/>
    <property type="match status" value="1"/>
</dbReference>